<feature type="transmembrane region" description="Helical" evidence="5">
    <location>
        <begin position="250"/>
        <end position="268"/>
    </location>
</feature>
<dbReference type="GO" id="GO:0016757">
    <property type="term" value="F:glycosyltransferase activity"/>
    <property type="evidence" value="ECO:0007669"/>
    <property type="project" value="UniProtKB-KW"/>
</dbReference>
<evidence type="ECO:0000313" key="7">
    <source>
        <dbReference type="EMBL" id="HIW82428.1"/>
    </source>
</evidence>
<dbReference type="CDD" id="cd04186">
    <property type="entry name" value="GT_2_like_c"/>
    <property type="match status" value="1"/>
</dbReference>
<comment type="caution">
    <text evidence="7">The sequence shown here is derived from an EMBL/GenBank/DDBJ whole genome shotgun (WGS) entry which is preliminary data.</text>
</comment>
<sequence length="325" mass="36799">MKKITVVIPNYNGIQYMEACLQALYEQNADTPPFEVLVVDNGSTDESPEMIERRFPQTKLIRLKENTGFCHAVNVGISSCSSPYVILLNNDTKAAPDFVKSLYEAVSKRKRCFSVSAQMLMWDKPNLVDDAGDRYCALGWAFGRGKGKPAEKFSKPVEIFAACGGAAIYSRPVLEKIGMFDENHFAYLEDIDIGYRARIFGYRSYYEPKAKVLHYGSASTGSRYNAKKTTLASANSVYLIAKNMPLLQQMVNLPFFLLGFLVKTLFFCKKRMGILYVKGLCRGIKLSFSEEGRAKKIPFRRENLGSYFAIQWQLYANLIRIIMKT</sequence>
<keyword evidence="3" id="KW-0328">Glycosyltransferase</keyword>
<comment type="pathway">
    <text evidence="1">Cell wall biogenesis; cell wall polysaccharide biosynthesis.</text>
</comment>
<dbReference type="AlphaFoldDB" id="A0A9D1R6I3"/>
<evidence type="ECO:0000256" key="5">
    <source>
        <dbReference type="SAM" id="Phobius"/>
    </source>
</evidence>
<reference evidence="7" key="2">
    <citation type="submission" date="2021-04" db="EMBL/GenBank/DDBJ databases">
        <authorList>
            <person name="Gilroy R."/>
        </authorList>
    </citation>
    <scope>NUCLEOTIDE SEQUENCE</scope>
    <source>
        <strain evidence="7">CHK195-6426</strain>
    </source>
</reference>
<dbReference type="SUPFAM" id="SSF53448">
    <property type="entry name" value="Nucleotide-diphospho-sugar transferases"/>
    <property type="match status" value="1"/>
</dbReference>
<keyword evidence="5" id="KW-0472">Membrane</keyword>
<evidence type="ECO:0000256" key="3">
    <source>
        <dbReference type="ARBA" id="ARBA00022676"/>
    </source>
</evidence>
<dbReference type="EMBL" id="DXGH01000072">
    <property type="protein sequence ID" value="HIW82428.1"/>
    <property type="molecule type" value="Genomic_DNA"/>
</dbReference>
<organism evidence="7 8">
    <name type="scientific">Candidatus Acetatifactor stercoripullorum</name>
    <dbReference type="NCBI Taxonomy" id="2838414"/>
    <lineage>
        <taxon>Bacteria</taxon>
        <taxon>Bacillati</taxon>
        <taxon>Bacillota</taxon>
        <taxon>Clostridia</taxon>
        <taxon>Lachnospirales</taxon>
        <taxon>Lachnospiraceae</taxon>
        <taxon>Acetatifactor</taxon>
    </lineage>
</organism>
<reference evidence="7" key="1">
    <citation type="journal article" date="2021" name="PeerJ">
        <title>Extensive microbial diversity within the chicken gut microbiome revealed by metagenomics and culture.</title>
        <authorList>
            <person name="Gilroy R."/>
            <person name="Ravi A."/>
            <person name="Getino M."/>
            <person name="Pursley I."/>
            <person name="Horton D.L."/>
            <person name="Alikhan N.F."/>
            <person name="Baker D."/>
            <person name="Gharbi K."/>
            <person name="Hall N."/>
            <person name="Watson M."/>
            <person name="Adriaenssens E.M."/>
            <person name="Foster-Nyarko E."/>
            <person name="Jarju S."/>
            <person name="Secka A."/>
            <person name="Antonio M."/>
            <person name="Oren A."/>
            <person name="Chaudhuri R.R."/>
            <person name="La Ragione R."/>
            <person name="Hildebrand F."/>
            <person name="Pallen M.J."/>
        </authorList>
    </citation>
    <scope>NUCLEOTIDE SEQUENCE</scope>
    <source>
        <strain evidence="7">CHK195-6426</strain>
    </source>
</reference>
<evidence type="ECO:0000259" key="6">
    <source>
        <dbReference type="Pfam" id="PF00535"/>
    </source>
</evidence>
<dbReference type="InterPro" id="IPR029044">
    <property type="entry name" value="Nucleotide-diphossugar_trans"/>
</dbReference>
<dbReference type="InterPro" id="IPR001173">
    <property type="entry name" value="Glyco_trans_2-like"/>
</dbReference>
<gene>
    <name evidence="7" type="ORF">H9742_13080</name>
</gene>
<comment type="similarity">
    <text evidence="2">Belongs to the glycosyltransferase 2 family.</text>
</comment>
<dbReference type="Pfam" id="PF00535">
    <property type="entry name" value="Glycos_transf_2"/>
    <property type="match status" value="1"/>
</dbReference>
<evidence type="ECO:0000256" key="1">
    <source>
        <dbReference type="ARBA" id="ARBA00004776"/>
    </source>
</evidence>
<dbReference type="PANTHER" id="PTHR43179:SF12">
    <property type="entry name" value="GALACTOFURANOSYLTRANSFERASE GLFT2"/>
    <property type="match status" value="1"/>
</dbReference>
<protein>
    <submittedName>
        <fullName evidence="7">Glycosyltransferase family 2 protein</fullName>
    </submittedName>
</protein>
<keyword evidence="4" id="KW-0808">Transferase</keyword>
<feature type="domain" description="Glycosyltransferase 2-like" evidence="6">
    <location>
        <begin position="5"/>
        <end position="178"/>
    </location>
</feature>
<keyword evidence="5" id="KW-1133">Transmembrane helix</keyword>
<name>A0A9D1R6I3_9FIRM</name>
<dbReference type="Gene3D" id="3.90.550.10">
    <property type="entry name" value="Spore Coat Polysaccharide Biosynthesis Protein SpsA, Chain A"/>
    <property type="match status" value="1"/>
</dbReference>
<dbReference type="PANTHER" id="PTHR43179">
    <property type="entry name" value="RHAMNOSYLTRANSFERASE WBBL"/>
    <property type="match status" value="1"/>
</dbReference>
<evidence type="ECO:0000256" key="4">
    <source>
        <dbReference type="ARBA" id="ARBA00022679"/>
    </source>
</evidence>
<evidence type="ECO:0000256" key="2">
    <source>
        <dbReference type="ARBA" id="ARBA00006739"/>
    </source>
</evidence>
<dbReference type="Proteomes" id="UP000824265">
    <property type="component" value="Unassembled WGS sequence"/>
</dbReference>
<keyword evidence="5" id="KW-0812">Transmembrane</keyword>
<proteinExistence type="inferred from homology"/>
<evidence type="ECO:0000313" key="8">
    <source>
        <dbReference type="Proteomes" id="UP000824265"/>
    </source>
</evidence>
<accession>A0A9D1R6I3</accession>